<sequence>ANQTEKEIASQLIKTSRKSIATQAIEKGIMVLVSNIDEAIELVNLYAPEHLSLMISDASSVIHRIHNAGCMFIGENSPVVLGDYIAGPSHVLPTGG</sequence>
<evidence type="ECO:0008006" key="6">
    <source>
        <dbReference type="Google" id="ProtNLM"/>
    </source>
</evidence>
<comment type="cofactor">
    <cofactor evidence="1">
        <name>Zn(2+)</name>
        <dbReference type="ChEBI" id="CHEBI:29105"/>
    </cofactor>
</comment>
<dbReference type="PANTHER" id="PTHR21256:SF2">
    <property type="entry name" value="HISTIDINE BIOSYNTHESIS TRIFUNCTIONAL PROTEIN"/>
    <property type="match status" value="1"/>
</dbReference>
<dbReference type="GO" id="GO:0046872">
    <property type="term" value="F:metal ion binding"/>
    <property type="evidence" value="ECO:0007669"/>
    <property type="project" value="UniProtKB-KW"/>
</dbReference>
<feature type="non-terminal residue" evidence="5">
    <location>
        <position position="1"/>
    </location>
</feature>
<dbReference type="Pfam" id="PF00815">
    <property type="entry name" value="Histidinol_dh"/>
    <property type="match status" value="1"/>
</dbReference>
<dbReference type="GO" id="GO:0051287">
    <property type="term" value="F:NAD binding"/>
    <property type="evidence" value="ECO:0007669"/>
    <property type="project" value="InterPro"/>
</dbReference>
<evidence type="ECO:0000256" key="1">
    <source>
        <dbReference type="ARBA" id="ARBA00001947"/>
    </source>
</evidence>
<dbReference type="InterPro" id="IPR016161">
    <property type="entry name" value="Ald_DH/histidinol_DH"/>
</dbReference>
<dbReference type="InterPro" id="IPR012131">
    <property type="entry name" value="Hstdl_DH"/>
</dbReference>
<feature type="non-terminal residue" evidence="5">
    <location>
        <position position="96"/>
    </location>
</feature>
<organism evidence="5">
    <name type="scientific">marine sediment metagenome</name>
    <dbReference type="NCBI Taxonomy" id="412755"/>
    <lineage>
        <taxon>unclassified sequences</taxon>
        <taxon>metagenomes</taxon>
        <taxon>ecological metagenomes</taxon>
    </lineage>
</organism>
<dbReference type="GO" id="GO:0004399">
    <property type="term" value="F:histidinol dehydrogenase activity"/>
    <property type="evidence" value="ECO:0007669"/>
    <property type="project" value="UniProtKB-ARBA"/>
</dbReference>
<dbReference type="PRINTS" id="PR00083">
    <property type="entry name" value="HOLDHDRGNASE"/>
</dbReference>
<keyword evidence="4" id="KW-0560">Oxidoreductase</keyword>
<dbReference type="EMBL" id="BARW01041425">
    <property type="protein sequence ID" value="GAJ16457.1"/>
    <property type="molecule type" value="Genomic_DNA"/>
</dbReference>
<evidence type="ECO:0000256" key="2">
    <source>
        <dbReference type="ARBA" id="ARBA00022723"/>
    </source>
</evidence>
<dbReference type="PANTHER" id="PTHR21256">
    <property type="entry name" value="HISTIDINOL DEHYDROGENASE HDH"/>
    <property type="match status" value="1"/>
</dbReference>
<keyword evidence="3" id="KW-0862">Zinc</keyword>
<reference evidence="5" key="1">
    <citation type="journal article" date="2014" name="Front. Microbiol.">
        <title>High frequency of phylogenetically diverse reductive dehalogenase-homologous genes in deep subseafloor sedimentary metagenomes.</title>
        <authorList>
            <person name="Kawai M."/>
            <person name="Futagami T."/>
            <person name="Toyoda A."/>
            <person name="Takaki Y."/>
            <person name="Nishi S."/>
            <person name="Hori S."/>
            <person name="Arai W."/>
            <person name="Tsubouchi T."/>
            <person name="Morono Y."/>
            <person name="Uchiyama I."/>
            <person name="Ito T."/>
            <person name="Fujiyama A."/>
            <person name="Inagaki F."/>
            <person name="Takami H."/>
        </authorList>
    </citation>
    <scope>NUCLEOTIDE SEQUENCE</scope>
    <source>
        <strain evidence="5">Expedition CK06-06</strain>
    </source>
</reference>
<evidence type="ECO:0000313" key="5">
    <source>
        <dbReference type="EMBL" id="GAJ16457.1"/>
    </source>
</evidence>
<protein>
    <recommendedName>
        <fullName evidence="6">Histidinol dehydrogenase</fullName>
    </recommendedName>
</protein>
<evidence type="ECO:0000256" key="4">
    <source>
        <dbReference type="ARBA" id="ARBA00023002"/>
    </source>
</evidence>
<dbReference type="Gene3D" id="3.40.50.1980">
    <property type="entry name" value="Nitrogenase molybdenum iron protein domain"/>
    <property type="match status" value="1"/>
</dbReference>
<name>X1VF21_9ZZZZ</name>
<accession>X1VF21</accession>
<dbReference type="SUPFAM" id="SSF53720">
    <property type="entry name" value="ALDH-like"/>
    <property type="match status" value="1"/>
</dbReference>
<dbReference type="AlphaFoldDB" id="X1VF21"/>
<evidence type="ECO:0000256" key="3">
    <source>
        <dbReference type="ARBA" id="ARBA00022833"/>
    </source>
</evidence>
<dbReference type="GO" id="GO:0000105">
    <property type="term" value="P:L-histidine biosynthetic process"/>
    <property type="evidence" value="ECO:0007669"/>
    <property type="project" value="TreeGrafter"/>
</dbReference>
<dbReference type="GO" id="GO:0005829">
    <property type="term" value="C:cytosol"/>
    <property type="evidence" value="ECO:0007669"/>
    <property type="project" value="TreeGrafter"/>
</dbReference>
<comment type="caution">
    <text evidence="5">The sequence shown here is derived from an EMBL/GenBank/DDBJ whole genome shotgun (WGS) entry which is preliminary data.</text>
</comment>
<gene>
    <name evidence="5" type="ORF">S12H4_62039</name>
</gene>
<dbReference type="FunFam" id="3.40.50.1980:FF:000001">
    <property type="entry name" value="Histidinol dehydrogenase"/>
    <property type="match status" value="1"/>
</dbReference>
<keyword evidence="2" id="KW-0479">Metal-binding</keyword>
<proteinExistence type="predicted"/>